<dbReference type="AlphaFoldDB" id="A0AAD4NAQ3"/>
<comment type="caution">
    <text evidence="1">The sequence shown here is derived from an EMBL/GenBank/DDBJ whole genome shotgun (WGS) entry which is preliminary data.</text>
</comment>
<keyword evidence="2" id="KW-1185">Reference proteome</keyword>
<gene>
    <name evidence="1" type="ORF">DdX_06596</name>
</gene>
<protein>
    <submittedName>
        <fullName evidence="1">Uncharacterized protein</fullName>
    </submittedName>
</protein>
<evidence type="ECO:0000313" key="2">
    <source>
        <dbReference type="Proteomes" id="UP001201812"/>
    </source>
</evidence>
<proteinExistence type="predicted"/>
<dbReference type="EMBL" id="JAKKPZ010000008">
    <property type="protein sequence ID" value="KAI1718179.1"/>
    <property type="molecule type" value="Genomic_DNA"/>
</dbReference>
<name>A0AAD4NAQ3_9BILA</name>
<reference evidence="1" key="1">
    <citation type="submission" date="2022-01" db="EMBL/GenBank/DDBJ databases">
        <title>Genome Sequence Resource for Two Populations of Ditylenchus destructor, the Migratory Endoparasitic Phytonematode.</title>
        <authorList>
            <person name="Zhang H."/>
            <person name="Lin R."/>
            <person name="Xie B."/>
        </authorList>
    </citation>
    <scope>NUCLEOTIDE SEQUENCE</scope>
    <source>
        <strain evidence="1">BazhouSP</strain>
    </source>
</reference>
<evidence type="ECO:0000313" key="1">
    <source>
        <dbReference type="EMBL" id="KAI1718179.1"/>
    </source>
</evidence>
<accession>A0AAD4NAQ3</accession>
<sequence length="141" mass="15713">MSQPPIMGPLGLAYEKMSDTQKETLKQFIEANKNLKVPEFRAKIEKEFVSTLPADLQTIVKEEKEKLEKKKALLNSAESSLSDAAKTISQQFRALIDDNNITFEEQRTKIKAVLDSMSKEIIEEFTSKGFPIPGAPAPGAK</sequence>
<dbReference type="Proteomes" id="UP001201812">
    <property type="component" value="Unassembled WGS sequence"/>
</dbReference>
<organism evidence="1 2">
    <name type="scientific">Ditylenchus destructor</name>
    <dbReference type="NCBI Taxonomy" id="166010"/>
    <lineage>
        <taxon>Eukaryota</taxon>
        <taxon>Metazoa</taxon>
        <taxon>Ecdysozoa</taxon>
        <taxon>Nematoda</taxon>
        <taxon>Chromadorea</taxon>
        <taxon>Rhabditida</taxon>
        <taxon>Tylenchina</taxon>
        <taxon>Tylenchomorpha</taxon>
        <taxon>Sphaerularioidea</taxon>
        <taxon>Anguinidae</taxon>
        <taxon>Anguininae</taxon>
        <taxon>Ditylenchus</taxon>
    </lineage>
</organism>